<organism evidence="1 2">
    <name type="scientific">Collinsella ureilytica</name>
    <dbReference type="NCBI Taxonomy" id="2869515"/>
    <lineage>
        <taxon>Bacteria</taxon>
        <taxon>Bacillati</taxon>
        <taxon>Actinomycetota</taxon>
        <taxon>Coriobacteriia</taxon>
        <taxon>Coriobacteriales</taxon>
        <taxon>Coriobacteriaceae</taxon>
        <taxon>Collinsella</taxon>
    </lineage>
</organism>
<keyword evidence="2" id="KW-1185">Reference proteome</keyword>
<evidence type="ECO:0000313" key="2">
    <source>
        <dbReference type="Proteomes" id="UP000700908"/>
    </source>
</evidence>
<gene>
    <name evidence="1" type="ORF">K6V98_03605</name>
</gene>
<dbReference type="Proteomes" id="UP000700908">
    <property type="component" value="Unassembled WGS sequence"/>
</dbReference>
<protein>
    <recommendedName>
        <fullName evidence="3">Tetratricopeptide repeat protein</fullName>
    </recommendedName>
</protein>
<dbReference type="RefSeq" id="WP_222199160.1">
    <property type="nucleotide sequence ID" value="NZ_JAIMFO010000005.1"/>
</dbReference>
<proteinExistence type="predicted"/>
<comment type="caution">
    <text evidence="1">The sequence shown here is derived from an EMBL/GenBank/DDBJ whole genome shotgun (WGS) entry which is preliminary data.</text>
</comment>
<evidence type="ECO:0000313" key="1">
    <source>
        <dbReference type="EMBL" id="MBY4797443.1"/>
    </source>
</evidence>
<evidence type="ECO:0008006" key="3">
    <source>
        <dbReference type="Google" id="ProtNLM"/>
    </source>
</evidence>
<name>A0ABS7MJF0_9ACTN</name>
<dbReference type="EMBL" id="JAIMFO010000005">
    <property type="protein sequence ID" value="MBY4797443.1"/>
    <property type="molecule type" value="Genomic_DNA"/>
</dbReference>
<reference evidence="1 2" key="1">
    <citation type="submission" date="2021-08" db="EMBL/GenBank/DDBJ databases">
        <title>Collinsella faecalis sp. nov. isolated from swine faeces.</title>
        <authorList>
            <person name="Oh B.S."/>
            <person name="Lee J.H."/>
        </authorList>
    </citation>
    <scope>NUCLEOTIDE SEQUENCE [LARGE SCALE GENOMIC DNA]</scope>
    <source>
        <strain evidence="1 2">AGMB00827</strain>
    </source>
</reference>
<sequence length="335" mass="37928">MEPSVYIPRYLEREYLRSHPNLTPAARQLVHEEIATRPKSFITDDHGLALLSYAQVRNALIHRLETAEDLLEDEFEQERMAAFRDARIASAQIYDTDPRCIDARLLEIMIAEAPVENCVNDALILERNAKRLIKHVVPGFDEDAPHFWNEDFLATSGEDAATCTAATPELIGWLHTLEALAFLCIATARYSAAAGFARTAMRAQGYDGYPQGSLLLALARLEQEDEFFKYADESPWYLLSRALLLYKIDRERAAKRAIQEFARTCEGGAYFLLNPTYLNPYVPTRPLETVAWKRTHQAVWEADTILSDVPEFSAWAEEVEGVLAAAEDFARKQGL</sequence>
<accession>A0ABS7MJF0</accession>